<name>A0A9N8D6M4_9STRA</name>
<reference evidence="2" key="1">
    <citation type="submission" date="2020-06" db="EMBL/GenBank/DDBJ databases">
        <authorList>
            <consortium name="Plant Systems Biology data submission"/>
        </authorList>
    </citation>
    <scope>NUCLEOTIDE SEQUENCE</scope>
    <source>
        <strain evidence="2">D6</strain>
    </source>
</reference>
<evidence type="ECO:0000313" key="3">
    <source>
        <dbReference type="Proteomes" id="UP001153069"/>
    </source>
</evidence>
<accession>A0A9N8D6M4</accession>
<feature type="compositionally biased region" description="Low complexity" evidence="1">
    <location>
        <begin position="42"/>
        <end position="53"/>
    </location>
</feature>
<organism evidence="2 3">
    <name type="scientific">Seminavis robusta</name>
    <dbReference type="NCBI Taxonomy" id="568900"/>
    <lineage>
        <taxon>Eukaryota</taxon>
        <taxon>Sar</taxon>
        <taxon>Stramenopiles</taxon>
        <taxon>Ochrophyta</taxon>
        <taxon>Bacillariophyta</taxon>
        <taxon>Bacillariophyceae</taxon>
        <taxon>Bacillariophycidae</taxon>
        <taxon>Naviculales</taxon>
        <taxon>Naviculaceae</taxon>
        <taxon>Seminavis</taxon>
    </lineage>
</organism>
<feature type="compositionally biased region" description="Basic and acidic residues" evidence="1">
    <location>
        <begin position="346"/>
        <end position="438"/>
    </location>
</feature>
<sequence length="467" mass="49095">MKRAVGHAFGIDKDATVGSKSLFDEDVGATADATDAREGPEEATAAAGAVSGEVSPEKTEEKTDETKDGATEKAQEPAKENQHDSVEMTAKDAGVDAPGVATKEASEGPAESKKKKAVIDLDDETVGTAGTFSSKKSVAKAVAKYIARITGAGKKKKKKQASDGSEEEESVGTYQVEDISVDTAALLEALADARAKVLNEAGFDDKSKGSKTQEKTEKELEAKNSDANDAGAKPDDKEVAKPEVNPKEEAFGLSRELSKAASAEISVRSSASSTAFEVPRLSELMNYRKMVLSGLGVESKDDDNAEKVPEPTAPVQPKEPESRDEAATPKEIVENAKTQEAQEVTTPKDENETPRDEITTTKEDATPEKDDVAPKKEDVAPKEEDAAPKEEAAAPKEEAAAPKEEAAVPKEEVAVPKEEVAVPKEEDATSQKNNDAKEPIILLPTSATPASEAPASATPASEPVAAE</sequence>
<dbReference type="Proteomes" id="UP001153069">
    <property type="component" value="Unassembled WGS sequence"/>
</dbReference>
<feature type="region of interest" description="Disordered" evidence="1">
    <location>
        <begin position="151"/>
        <end position="175"/>
    </location>
</feature>
<feature type="compositionally biased region" description="Low complexity" evidence="1">
    <location>
        <begin position="260"/>
        <end position="275"/>
    </location>
</feature>
<feature type="region of interest" description="Disordered" evidence="1">
    <location>
        <begin position="1"/>
        <end position="116"/>
    </location>
</feature>
<keyword evidence="3" id="KW-1185">Reference proteome</keyword>
<gene>
    <name evidence="2" type="ORF">SEMRO_2_G001610.1</name>
</gene>
<feature type="region of interest" description="Disordered" evidence="1">
    <location>
        <begin position="201"/>
        <end position="283"/>
    </location>
</feature>
<protein>
    <submittedName>
        <fullName evidence="2">Uncharacterized protein</fullName>
    </submittedName>
</protein>
<dbReference type="EMBL" id="CAICTM010000002">
    <property type="protein sequence ID" value="CAB9496185.1"/>
    <property type="molecule type" value="Genomic_DNA"/>
</dbReference>
<feature type="compositionally biased region" description="Basic and acidic residues" evidence="1">
    <location>
        <begin position="201"/>
        <end position="250"/>
    </location>
</feature>
<evidence type="ECO:0000313" key="2">
    <source>
        <dbReference type="EMBL" id="CAB9496185.1"/>
    </source>
</evidence>
<feature type="compositionally biased region" description="Low complexity" evidence="1">
    <location>
        <begin position="444"/>
        <end position="467"/>
    </location>
</feature>
<dbReference type="AlphaFoldDB" id="A0A9N8D6M4"/>
<proteinExistence type="predicted"/>
<feature type="compositionally biased region" description="Basic and acidic residues" evidence="1">
    <location>
        <begin position="55"/>
        <end position="94"/>
    </location>
</feature>
<feature type="compositionally biased region" description="Basic and acidic residues" evidence="1">
    <location>
        <begin position="318"/>
        <end position="334"/>
    </location>
</feature>
<evidence type="ECO:0000256" key="1">
    <source>
        <dbReference type="SAM" id="MobiDB-lite"/>
    </source>
</evidence>
<comment type="caution">
    <text evidence="2">The sequence shown here is derived from an EMBL/GenBank/DDBJ whole genome shotgun (WGS) entry which is preliminary data.</text>
</comment>
<feature type="region of interest" description="Disordered" evidence="1">
    <location>
        <begin position="297"/>
        <end position="467"/>
    </location>
</feature>
<feature type="compositionally biased region" description="Polar residues" evidence="1">
    <location>
        <begin position="336"/>
        <end position="345"/>
    </location>
</feature>